<reference evidence="2" key="1">
    <citation type="journal article" date="2012" name="Stand. Genomic Sci.">
        <title>Genome sequence of the Antarctic rhodopsins-containing flavobacterium Gillisia limnaea type strain (R-8282(T)).</title>
        <authorList>
            <person name="Riedel T."/>
            <person name="Held B."/>
            <person name="Nolan M."/>
            <person name="Lucas S."/>
            <person name="Lapidus A."/>
            <person name="Tice H."/>
            <person name="Del Rio T.G."/>
            <person name="Cheng J.F."/>
            <person name="Han C."/>
            <person name="Tapia R."/>
            <person name="Goodwin L.A."/>
            <person name="Pitluck S."/>
            <person name="Liolios K."/>
            <person name="Mavromatis K."/>
            <person name="Pagani I."/>
            <person name="Ivanova N."/>
            <person name="Mikhailova N."/>
            <person name="Pati A."/>
            <person name="Chen A."/>
            <person name="Palaniappan K."/>
            <person name="Land M."/>
            <person name="Rohde M."/>
            <person name="Tindall B.J."/>
            <person name="Detter J.C."/>
            <person name="Goker M."/>
            <person name="Bristow J."/>
            <person name="Eisen J.A."/>
            <person name="Markowitz V."/>
            <person name="Hugenholtz P."/>
            <person name="Kyrpides N.C."/>
            <person name="Klenk H.P."/>
            <person name="Woyke T."/>
        </authorList>
    </citation>
    <scope>NUCLEOTIDE SEQUENCE [LARGE SCALE GENOMIC DNA]</scope>
    <source>
        <strain evidence="2">DSM 15749 / LMG 21470 / R-8282</strain>
    </source>
</reference>
<name>H2BSN7_GILLR</name>
<organism evidence="1 2">
    <name type="scientific">Gillisia limnaea (strain DSM 15749 / LMG 21470 / R-8282)</name>
    <dbReference type="NCBI Taxonomy" id="865937"/>
    <lineage>
        <taxon>Bacteria</taxon>
        <taxon>Pseudomonadati</taxon>
        <taxon>Bacteroidota</taxon>
        <taxon>Flavobacteriia</taxon>
        <taxon>Flavobacteriales</taxon>
        <taxon>Flavobacteriaceae</taxon>
        <taxon>Gillisia</taxon>
    </lineage>
</organism>
<gene>
    <name evidence="1" type="ORF">Gilli_3013</name>
</gene>
<keyword evidence="2" id="KW-1185">Reference proteome</keyword>
<dbReference type="RefSeq" id="WP_006989929.1">
    <property type="nucleotide sequence ID" value="NZ_JH594606.1"/>
</dbReference>
<protein>
    <recommendedName>
        <fullName evidence="3">DUF4920 domain-containing protein</fullName>
    </recommendedName>
</protein>
<accession>H2BSN7</accession>
<dbReference type="STRING" id="865937.Gilli_3013"/>
<dbReference type="Pfam" id="PF16267">
    <property type="entry name" value="DUF4920"/>
    <property type="match status" value="1"/>
</dbReference>
<dbReference type="HOGENOM" id="CLU_133122_0_0_10"/>
<dbReference type="eggNOG" id="ENOG5031D3D">
    <property type="taxonomic scope" value="Bacteria"/>
</dbReference>
<dbReference type="OrthoDB" id="129527at2"/>
<dbReference type="PROSITE" id="PS51257">
    <property type="entry name" value="PROKAR_LIPOPROTEIN"/>
    <property type="match status" value="1"/>
</dbReference>
<evidence type="ECO:0000313" key="2">
    <source>
        <dbReference type="Proteomes" id="UP000003844"/>
    </source>
</evidence>
<dbReference type="AlphaFoldDB" id="H2BSN7"/>
<evidence type="ECO:0000313" key="1">
    <source>
        <dbReference type="EMBL" id="EHQ03623.1"/>
    </source>
</evidence>
<sequence>MRNIWLLTLISVLLVSSCKNKNREEASAQNEQEMEYASYGEQISAQSALSSEEMMTKYKNLKPGDTLELSFEGKVSSVCKSKGCWMELELPEEENVMVKFKDYGFFVPKDIEEKKVLIQGKAYIAEVSVEEQRHYAEDNGKSEAEIAEITQPKRTLSFIADGVLIKKTE</sequence>
<dbReference type="InterPro" id="IPR032577">
    <property type="entry name" value="DUF4920"/>
</dbReference>
<evidence type="ECO:0008006" key="3">
    <source>
        <dbReference type="Google" id="ProtNLM"/>
    </source>
</evidence>
<proteinExistence type="predicted"/>
<dbReference type="EMBL" id="JH594606">
    <property type="protein sequence ID" value="EHQ03623.1"/>
    <property type="molecule type" value="Genomic_DNA"/>
</dbReference>
<dbReference type="Proteomes" id="UP000003844">
    <property type="component" value="Unassembled WGS sequence"/>
</dbReference>